<dbReference type="KEGG" id="kpul:GXN76_08825"/>
<keyword evidence="17" id="KW-1208">Phospholipid metabolism</keyword>
<evidence type="ECO:0000256" key="15">
    <source>
        <dbReference type="ARBA" id="ARBA00023136"/>
    </source>
</evidence>
<reference evidence="20 21" key="1">
    <citation type="submission" date="2020-01" db="EMBL/GenBank/DDBJ databases">
        <authorList>
            <person name="Gulvik C.A."/>
            <person name="Batra D.G."/>
        </authorList>
    </citation>
    <scope>NUCLEOTIDE SEQUENCE [LARGE SCALE GENOMIC DNA]</scope>
    <source>
        <strain evidence="20 21">W9323</strain>
    </source>
</reference>
<protein>
    <recommendedName>
        <fullName evidence="7 18">Phosphatidate cytidylyltransferase</fullName>
        <ecNumber evidence="6 18">2.7.7.41</ecNumber>
    </recommendedName>
</protein>
<keyword evidence="9" id="KW-0444">Lipid biosynthesis</keyword>
<keyword evidence="12 18" id="KW-0548">Nucleotidyltransferase</keyword>
<dbReference type="Proteomes" id="UP000503088">
    <property type="component" value="Chromosome"/>
</dbReference>
<comment type="pathway">
    <text evidence="4">Lipid metabolism.</text>
</comment>
<dbReference type="GO" id="GO:0016024">
    <property type="term" value="P:CDP-diacylglycerol biosynthetic process"/>
    <property type="evidence" value="ECO:0007669"/>
    <property type="project" value="UniProtKB-UniPathway"/>
</dbReference>
<evidence type="ECO:0000256" key="17">
    <source>
        <dbReference type="ARBA" id="ARBA00023264"/>
    </source>
</evidence>
<evidence type="ECO:0000256" key="11">
    <source>
        <dbReference type="ARBA" id="ARBA00022692"/>
    </source>
</evidence>
<evidence type="ECO:0000256" key="18">
    <source>
        <dbReference type="RuleBase" id="RU003938"/>
    </source>
</evidence>
<proteinExistence type="inferred from homology"/>
<evidence type="ECO:0000256" key="12">
    <source>
        <dbReference type="ARBA" id="ARBA00022695"/>
    </source>
</evidence>
<dbReference type="Pfam" id="PF01148">
    <property type="entry name" value="CTP_transf_1"/>
    <property type="match status" value="1"/>
</dbReference>
<organism evidence="20 21">
    <name type="scientific">Kroppenstedtia pulmonis</name>
    <dbReference type="NCBI Taxonomy" id="1380685"/>
    <lineage>
        <taxon>Bacteria</taxon>
        <taxon>Bacillati</taxon>
        <taxon>Bacillota</taxon>
        <taxon>Bacilli</taxon>
        <taxon>Bacillales</taxon>
        <taxon>Thermoactinomycetaceae</taxon>
        <taxon>Kroppenstedtia</taxon>
    </lineage>
</organism>
<dbReference type="GO" id="GO:0004605">
    <property type="term" value="F:phosphatidate cytidylyltransferase activity"/>
    <property type="evidence" value="ECO:0007669"/>
    <property type="project" value="UniProtKB-EC"/>
</dbReference>
<keyword evidence="10 18" id="KW-0808">Transferase</keyword>
<evidence type="ECO:0000256" key="1">
    <source>
        <dbReference type="ARBA" id="ARBA00001698"/>
    </source>
</evidence>
<keyword evidence="15 19" id="KW-0472">Membrane</keyword>
<keyword evidence="13 19" id="KW-1133">Transmembrane helix</keyword>
<accession>A0A7D4BJY3</accession>
<dbReference type="AlphaFoldDB" id="A0A7D4BJY3"/>
<evidence type="ECO:0000256" key="7">
    <source>
        <dbReference type="ARBA" id="ARBA00019373"/>
    </source>
</evidence>
<evidence type="ECO:0000256" key="4">
    <source>
        <dbReference type="ARBA" id="ARBA00005189"/>
    </source>
</evidence>
<evidence type="ECO:0000256" key="3">
    <source>
        <dbReference type="ARBA" id="ARBA00005119"/>
    </source>
</evidence>
<keyword evidence="14" id="KW-0443">Lipid metabolism</keyword>
<evidence type="ECO:0000313" key="21">
    <source>
        <dbReference type="Proteomes" id="UP000503088"/>
    </source>
</evidence>
<comment type="similarity">
    <text evidence="5 18">Belongs to the CDS family.</text>
</comment>
<evidence type="ECO:0000256" key="5">
    <source>
        <dbReference type="ARBA" id="ARBA00010185"/>
    </source>
</evidence>
<dbReference type="GO" id="GO:0005886">
    <property type="term" value="C:plasma membrane"/>
    <property type="evidence" value="ECO:0007669"/>
    <property type="project" value="UniProtKB-SubCell"/>
</dbReference>
<dbReference type="PANTHER" id="PTHR46382:SF1">
    <property type="entry name" value="PHOSPHATIDATE CYTIDYLYLTRANSFERASE"/>
    <property type="match status" value="1"/>
</dbReference>
<evidence type="ECO:0000256" key="9">
    <source>
        <dbReference type="ARBA" id="ARBA00022516"/>
    </source>
</evidence>
<name>A0A7D4BJY3_9BACL</name>
<feature type="transmembrane region" description="Helical" evidence="19">
    <location>
        <begin position="135"/>
        <end position="155"/>
    </location>
</feature>
<sequence>MKQRIVTGVLGGSFALVVLWAGGWWFAGLVVLLATIGYIEFCRMRGIGLNRIPTWVGLIVVWLLLVYGMAEHQLISNGLFRAPENVLIGFVLFLFLIVGTGNRFKVDEAAYMLFGSLYIGFGFSYMIQTRLMEDGLIWSLLVILVTWASDSGAYFIGKQFGRRKLWPSISPNKTVAGHIGGLILSLAVSGLFALFLPELAAFSVFLLIGLVVSVVGQLGDLAESAIKRSHGVKDSGNLLPGHGGILDRFDSLLLAFPVLYLVHLF</sequence>
<evidence type="ECO:0000256" key="14">
    <source>
        <dbReference type="ARBA" id="ARBA00023098"/>
    </source>
</evidence>
<evidence type="ECO:0000256" key="6">
    <source>
        <dbReference type="ARBA" id="ARBA00012487"/>
    </source>
</evidence>
<feature type="transmembrane region" description="Helical" evidence="19">
    <location>
        <begin position="201"/>
        <end position="219"/>
    </location>
</feature>
<feature type="transmembrane region" description="Helical" evidence="19">
    <location>
        <begin position="110"/>
        <end position="129"/>
    </location>
</feature>
<evidence type="ECO:0000256" key="10">
    <source>
        <dbReference type="ARBA" id="ARBA00022679"/>
    </source>
</evidence>
<dbReference type="EMBL" id="CP048104">
    <property type="protein sequence ID" value="QKG84570.1"/>
    <property type="molecule type" value="Genomic_DNA"/>
</dbReference>
<feature type="transmembrane region" description="Helical" evidence="19">
    <location>
        <begin position="82"/>
        <end position="98"/>
    </location>
</feature>
<dbReference type="InterPro" id="IPR000374">
    <property type="entry name" value="PC_trans"/>
</dbReference>
<evidence type="ECO:0000256" key="13">
    <source>
        <dbReference type="ARBA" id="ARBA00022989"/>
    </source>
</evidence>
<keyword evidence="8" id="KW-1003">Cell membrane</keyword>
<comment type="subcellular location">
    <subcellularLocation>
        <location evidence="2">Cell membrane</location>
        <topology evidence="2">Multi-pass membrane protein</topology>
    </subcellularLocation>
</comment>
<gene>
    <name evidence="20" type="ORF">GXN76_08825</name>
</gene>
<dbReference type="PROSITE" id="PS01315">
    <property type="entry name" value="CDS"/>
    <property type="match status" value="1"/>
</dbReference>
<keyword evidence="11 18" id="KW-0812">Transmembrane</keyword>
<keyword evidence="16" id="KW-0594">Phospholipid biosynthesis</keyword>
<comment type="pathway">
    <text evidence="3 18">Phospholipid metabolism; CDP-diacylglycerol biosynthesis; CDP-diacylglycerol from sn-glycerol 3-phosphate: step 3/3.</text>
</comment>
<evidence type="ECO:0000313" key="20">
    <source>
        <dbReference type="EMBL" id="QKG84570.1"/>
    </source>
</evidence>
<evidence type="ECO:0000256" key="2">
    <source>
        <dbReference type="ARBA" id="ARBA00004651"/>
    </source>
</evidence>
<evidence type="ECO:0000256" key="16">
    <source>
        <dbReference type="ARBA" id="ARBA00023209"/>
    </source>
</evidence>
<feature type="transmembrane region" description="Helical" evidence="19">
    <location>
        <begin position="52"/>
        <end position="70"/>
    </location>
</feature>
<keyword evidence="21" id="KW-1185">Reference proteome</keyword>
<dbReference type="UniPathway" id="UPA00557">
    <property type="reaction ID" value="UER00614"/>
</dbReference>
<comment type="catalytic activity">
    <reaction evidence="1 18">
        <text>a 1,2-diacyl-sn-glycero-3-phosphate + CTP + H(+) = a CDP-1,2-diacyl-sn-glycerol + diphosphate</text>
        <dbReference type="Rhea" id="RHEA:16229"/>
        <dbReference type="ChEBI" id="CHEBI:15378"/>
        <dbReference type="ChEBI" id="CHEBI:33019"/>
        <dbReference type="ChEBI" id="CHEBI:37563"/>
        <dbReference type="ChEBI" id="CHEBI:58332"/>
        <dbReference type="ChEBI" id="CHEBI:58608"/>
        <dbReference type="EC" id="2.7.7.41"/>
    </reaction>
</comment>
<dbReference type="EC" id="2.7.7.41" evidence="6 18"/>
<feature type="transmembrane region" description="Helical" evidence="19">
    <location>
        <begin position="12"/>
        <end position="40"/>
    </location>
</feature>
<dbReference type="RefSeq" id="WP_173222387.1">
    <property type="nucleotide sequence ID" value="NZ_CP048104.1"/>
</dbReference>
<feature type="transmembrane region" description="Helical" evidence="19">
    <location>
        <begin position="175"/>
        <end position="195"/>
    </location>
</feature>
<evidence type="ECO:0000256" key="19">
    <source>
        <dbReference type="SAM" id="Phobius"/>
    </source>
</evidence>
<dbReference type="PANTHER" id="PTHR46382">
    <property type="entry name" value="PHOSPHATIDATE CYTIDYLYLTRANSFERASE"/>
    <property type="match status" value="1"/>
</dbReference>
<evidence type="ECO:0000256" key="8">
    <source>
        <dbReference type="ARBA" id="ARBA00022475"/>
    </source>
</evidence>